<name>A0ABR3EJV0_9AGAR</name>
<dbReference type="Proteomes" id="UP001465976">
    <property type="component" value="Unassembled WGS sequence"/>
</dbReference>
<proteinExistence type="predicted"/>
<reference evidence="2 3" key="1">
    <citation type="submission" date="2024-02" db="EMBL/GenBank/DDBJ databases">
        <title>A draft genome for the cacao thread blight pathogen Marasmius crinis-equi.</title>
        <authorList>
            <person name="Cohen S.P."/>
            <person name="Baruah I.K."/>
            <person name="Amoako-Attah I."/>
            <person name="Bukari Y."/>
            <person name="Meinhardt L.W."/>
            <person name="Bailey B.A."/>
        </authorList>
    </citation>
    <scope>NUCLEOTIDE SEQUENCE [LARGE SCALE GENOMIC DNA]</scope>
    <source>
        <strain evidence="2 3">GH-76</strain>
    </source>
</reference>
<comment type="caution">
    <text evidence="2">The sequence shown here is derived from an EMBL/GenBank/DDBJ whole genome shotgun (WGS) entry which is preliminary data.</text>
</comment>
<keyword evidence="3" id="KW-1185">Reference proteome</keyword>
<dbReference type="EMBL" id="JBAHYK010003907">
    <property type="protein sequence ID" value="KAL0563125.1"/>
    <property type="molecule type" value="Genomic_DNA"/>
</dbReference>
<evidence type="ECO:0000313" key="2">
    <source>
        <dbReference type="EMBL" id="KAL0563125.1"/>
    </source>
</evidence>
<feature type="non-terminal residue" evidence="2">
    <location>
        <position position="1"/>
    </location>
</feature>
<evidence type="ECO:0000256" key="1">
    <source>
        <dbReference type="SAM" id="MobiDB-lite"/>
    </source>
</evidence>
<evidence type="ECO:0000313" key="3">
    <source>
        <dbReference type="Proteomes" id="UP001465976"/>
    </source>
</evidence>
<accession>A0ABR3EJV0</accession>
<protein>
    <submittedName>
        <fullName evidence="2">Uncharacterized protein</fullName>
    </submittedName>
</protein>
<organism evidence="2 3">
    <name type="scientific">Marasmius crinis-equi</name>
    <dbReference type="NCBI Taxonomy" id="585013"/>
    <lineage>
        <taxon>Eukaryota</taxon>
        <taxon>Fungi</taxon>
        <taxon>Dikarya</taxon>
        <taxon>Basidiomycota</taxon>
        <taxon>Agaricomycotina</taxon>
        <taxon>Agaricomycetes</taxon>
        <taxon>Agaricomycetidae</taxon>
        <taxon>Agaricales</taxon>
        <taxon>Marasmiineae</taxon>
        <taxon>Marasmiaceae</taxon>
        <taxon>Marasmius</taxon>
    </lineage>
</organism>
<gene>
    <name evidence="2" type="ORF">V5O48_018952</name>
</gene>
<feature type="region of interest" description="Disordered" evidence="1">
    <location>
        <begin position="1"/>
        <end position="25"/>
    </location>
</feature>
<sequence length="72" mass="7968">RPFPGNERPSLSDEPPKLDSLPMSSTSIKDAYGSEGFVIVFDLVSRIDFEALRAACKTVITKTREGEWPIVV</sequence>